<proteinExistence type="predicted"/>
<dbReference type="AlphaFoldDB" id="S4NUC6"/>
<accession>S4NUC6</accession>
<evidence type="ECO:0000313" key="2">
    <source>
        <dbReference type="Proteomes" id="UP000015001"/>
    </source>
</evidence>
<reference evidence="1 2" key="1">
    <citation type="submission" date="2013-02" db="EMBL/GenBank/DDBJ databases">
        <title>Draft Genome Sequence of Streptomyces afghaniensis, Which Produces Compounds of the Julimycin B-Complex.</title>
        <authorList>
            <person name="Gruening B.A."/>
            <person name="Praeg A."/>
            <person name="Erxleben A."/>
            <person name="Guenther S."/>
            <person name="Fiedler H.-P."/>
            <person name="Goodfellow M."/>
            <person name="Mueller M."/>
        </authorList>
    </citation>
    <scope>NUCLEOTIDE SEQUENCE [LARGE SCALE GENOMIC DNA]</scope>
    <source>
        <strain evidence="1 2">772</strain>
    </source>
</reference>
<organism evidence="1 2">
    <name type="scientific">Streptomyces afghaniensis 772</name>
    <dbReference type="NCBI Taxonomy" id="1283301"/>
    <lineage>
        <taxon>Bacteria</taxon>
        <taxon>Bacillati</taxon>
        <taxon>Actinomycetota</taxon>
        <taxon>Actinomycetes</taxon>
        <taxon>Kitasatosporales</taxon>
        <taxon>Streptomycetaceae</taxon>
        <taxon>Streptomyces</taxon>
    </lineage>
</organism>
<keyword evidence="2" id="KW-1185">Reference proteome</keyword>
<dbReference type="HOGENOM" id="CLU_2496431_0_0_11"/>
<gene>
    <name evidence="1" type="ORF">STAFG_0923</name>
</gene>
<sequence>MGHVGLGRQRPSPPVRLVLLLRVLLAWGVLTGLLERGAGAAEGTDPPPPFEGRELCAATPPEAGLLGRGRRTGCLRRCCRRGCCGS</sequence>
<dbReference type="Proteomes" id="UP000015001">
    <property type="component" value="Unassembled WGS sequence"/>
</dbReference>
<evidence type="ECO:0000313" key="1">
    <source>
        <dbReference type="EMBL" id="EPJ42044.1"/>
    </source>
</evidence>
<dbReference type="PATRIC" id="fig|1283301.3.peg.904"/>
<comment type="caution">
    <text evidence="1">The sequence shown here is derived from an EMBL/GenBank/DDBJ whole genome shotgun (WGS) entry which is preliminary data.</text>
</comment>
<name>S4NUC6_9ACTN</name>
<dbReference type="EMBL" id="AOPY01001284">
    <property type="protein sequence ID" value="EPJ42044.1"/>
    <property type="molecule type" value="Genomic_DNA"/>
</dbReference>
<protein>
    <submittedName>
        <fullName evidence="1">Uncharacterized protein</fullName>
    </submittedName>
</protein>